<dbReference type="Pfam" id="PF00135">
    <property type="entry name" value="COesterase"/>
    <property type="match status" value="1"/>
</dbReference>
<dbReference type="PANTHER" id="PTHR11559">
    <property type="entry name" value="CARBOXYLESTERASE"/>
    <property type="match status" value="1"/>
</dbReference>
<dbReference type="GeneID" id="106009678"/>
<comment type="similarity">
    <text evidence="1">Belongs to the type-B carboxylesterase/lipase family.</text>
</comment>
<dbReference type="SUPFAM" id="SSF53474">
    <property type="entry name" value="alpha/beta-Hydrolases"/>
    <property type="match status" value="1"/>
</dbReference>
<dbReference type="Gene3D" id="3.40.50.1820">
    <property type="entry name" value="alpha/beta hydrolase"/>
    <property type="match status" value="2"/>
</dbReference>
<protein>
    <submittedName>
        <fullName evidence="4">Carboxylesterase 5A-like</fullName>
    </submittedName>
</protein>
<dbReference type="InterPro" id="IPR002018">
    <property type="entry name" value="CarbesteraseB"/>
</dbReference>
<feature type="domain" description="Carboxylesterase type B" evidence="2">
    <location>
        <begin position="4"/>
        <end position="87"/>
    </location>
</feature>
<proteinExistence type="inferred from homology"/>
<name>A0AAX6T6K9_HETGA</name>
<dbReference type="RefSeq" id="XP_021116540.1">
    <property type="nucleotide sequence ID" value="XM_021260881.1"/>
</dbReference>
<organism evidence="3 4">
    <name type="scientific">Heterocephalus glaber</name>
    <name type="common">Naked mole rat</name>
    <dbReference type="NCBI Taxonomy" id="10181"/>
    <lineage>
        <taxon>Eukaryota</taxon>
        <taxon>Metazoa</taxon>
        <taxon>Chordata</taxon>
        <taxon>Craniata</taxon>
        <taxon>Vertebrata</taxon>
        <taxon>Euteleostomi</taxon>
        <taxon>Mammalia</taxon>
        <taxon>Eutheria</taxon>
        <taxon>Euarchontoglires</taxon>
        <taxon>Glires</taxon>
        <taxon>Rodentia</taxon>
        <taxon>Hystricomorpha</taxon>
        <taxon>Bathyergidae</taxon>
        <taxon>Heterocephalus</taxon>
    </lineage>
</organism>
<keyword evidence="3" id="KW-1185">Reference proteome</keyword>
<dbReference type="InterPro" id="IPR050309">
    <property type="entry name" value="Type-B_Carboxylest/Lipase"/>
</dbReference>
<dbReference type="Proteomes" id="UP000694906">
    <property type="component" value="Unplaced"/>
</dbReference>
<dbReference type="AlphaFoldDB" id="A0AAX6T6K9"/>
<gene>
    <name evidence="4" type="primary">LOC106009678</name>
</gene>
<sequence length="155" mass="16971">MEEVMVWFPGGGFENGSASIFDGSALAAYEDVLVVTTQYWLGMFGFFNTGDQHAPGNWAFMDQLTALSWVQENIKGFGGDSGSVNIFDAGTPVYFYEFQHWPQCFEDTKPAFVKADHSDEICFVFGGAFLMGDVVMFGKKLATGAPALAGTWNLE</sequence>
<evidence type="ECO:0000259" key="2">
    <source>
        <dbReference type="Pfam" id="PF00135"/>
    </source>
</evidence>
<dbReference type="InterPro" id="IPR029058">
    <property type="entry name" value="AB_hydrolase_fold"/>
</dbReference>
<evidence type="ECO:0000256" key="1">
    <source>
        <dbReference type="ARBA" id="ARBA00005964"/>
    </source>
</evidence>
<evidence type="ECO:0000313" key="3">
    <source>
        <dbReference type="Proteomes" id="UP000694906"/>
    </source>
</evidence>
<reference evidence="4" key="1">
    <citation type="submission" date="2025-08" db="UniProtKB">
        <authorList>
            <consortium name="RefSeq"/>
        </authorList>
    </citation>
    <scope>IDENTIFICATION</scope>
</reference>
<evidence type="ECO:0000313" key="4">
    <source>
        <dbReference type="RefSeq" id="XP_021116540.1"/>
    </source>
</evidence>
<accession>A0AAX6T6K9</accession>